<gene>
    <name evidence="9" type="ORF">PENCOP_c013G00888</name>
</gene>
<comment type="caution">
    <text evidence="9">The sequence shown here is derived from an EMBL/GenBank/DDBJ whole genome shotgun (WGS) entry which is preliminary data.</text>
</comment>
<keyword evidence="10" id="KW-1185">Reference proteome</keyword>
<feature type="transmembrane region" description="Helical" evidence="7">
    <location>
        <begin position="131"/>
        <end position="152"/>
    </location>
</feature>
<evidence type="ECO:0000259" key="8">
    <source>
        <dbReference type="PROSITE" id="PS50850"/>
    </source>
</evidence>
<feature type="region of interest" description="Disordered" evidence="6">
    <location>
        <begin position="1"/>
        <end position="28"/>
    </location>
</feature>
<feature type="transmembrane region" description="Helical" evidence="7">
    <location>
        <begin position="72"/>
        <end position="95"/>
    </location>
</feature>
<evidence type="ECO:0000313" key="9">
    <source>
        <dbReference type="EMBL" id="OQE35444.1"/>
    </source>
</evidence>
<evidence type="ECO:0000256" key="6">
    <source>
        <dbReference type="SAM" id="MobiDB-lite"/>
    </source>
</evidence>
<dbReference type="EMBL" id="MDDG01000013">
    <property type="protein sequence ID" value="OQE35444.1"/>
    <property type="molecule type" value="Genomic_DNA"/>
</dbReference>
<feature type="transmembrane region" description="Helical" evidence="7">
    <location>
        <begin position="232"/>
        <end position="250"/>
    </location>
</feature>
<proteinExistence type="inferred from homology"/>
<dbReference type="FunFam" id="1.20.1720.10:FF:000012">
    <property type="entry name" value="MFS toxin efflux pump (AflT)"/>
    <property type="match status" value="1"/>
</dbReference>
<reference evidence="10" key="1">
    <citation type="journal article" date="2017" name="Nat. Microbiol.">
        <title>Global analysis of biosynthetic gene clusters reveals vast potential of secondary metabolite production in Penicillium species.</title>
        <authorList>
            <person name="Nielsen J.C."/>
            <person name="Grijseels S."/>
            <person name="Prigent S."/>
            <person name="Ji B."/>
            <person name="Dainat J."/>
            <person name="Nielsen K.F."/>
            <person name="Frisvad J.C."/>
            <person name="Workman M."/>
            <person name="Nielsen J."/>
        </authorList>
    </citation>
    <scope>NUCLEOTIDE SEQUENCE [LARGE SCALE GENOMIC DNA]</scope>
    <source>
        <strain evidence="10">IBT 31321</strain>
    </source>
</reference>
<dbReference type="CDD" id="cd17502">
    <property type="entry name" value="MFS_Azr1_MDR_like"/>
    <property type="match status" value="1"/>
</dbReference>
<dbReference type="AlphaFoldDB" id="A0A1V6UAD7"/>
<evidence type="ECO:0000256" key="4">
    <source>
        <dbReference type="ARBA" id="ARBA00022989"/>
    </source>
</evidence>
<feature type="transmembrane region" description="Helical" evidence="7">
    <location>
        <begin position="336"/>
        <end position="356"/>
    </location>
</feature>
<dbReference type="FunFam" id="1.20.1250.20:FF:000196">
    <property type="entry name" value="MFS toxin efflux pump (AflT)"/>
    <property type="match status" value="1"/>
</dbReference>
<dbReference type="Gene3D" id="1.20.1720.10">
    <property type="entry name" value="Multidrug resistance protein D"/>
    <property type="match status" value="1"/>
</dbReference>
<accession>A0A1V6UAD7</accession>
<feature type="transmembrane region" description="Helical" evidence="7">
    <location>
        <begin position="302"/>
        <end position="324"/>
    </location>
</feature>
<comment type="similarity">
    <text evidence="2">Belongs to the major facilitator superfamily. TCR/Tet family.</text>
</comment>
<dbReference type="InterPro" id="IPR011701">
    <property type="entry name" value="MFS"/>
</dbReference>
<organism evidence="9 10">
    <name type="scientific">Penicillium coprophilum</name>
    <dbReference type="NCBI Taxonomy" id="36646"/>
    <lineage>
        <taxon>Eukaryota</taxon>
        <taxon>Fungi</taxon>
        <taxon>Dikarya</taxon>
        <taxon>Ascomycota</taxon>
        <taxon>Pezizomycotina</taxon>
        <taxon>Eurotiomycetes</taxon>
        <taxon>Eurotiomycetidae</taxon>
        <taxon>Eurotiales</taxon>
        <taxon>Aspergillaceae</taxon>
        <taxon>Penicillium</taxon>
    </lineage>
</organism>
<dbReference type="PANTHER" id="PTHR23501:SF199">
    <property type="entry name" value="MFS EFFLUX TRANSPORTER INPD-RELATED"/>
    <property type="match status" value="1"/>
</dbReference>
<evidence type="ECO:0000256" key="5">
    <source>
        <dbReference type="ARBA" id="ARBA00023136"/>
    </source>
</evidence>
<keyword evidence="4 7" id="KW-1133">Transmembrane helix</keyword>
<name>A0A1V6UAD7_9EURO</name>
<evidence type="ECO:0000256" key="2">
    <source>
        <dbReference type="ARBA" id="ARBA00007520"/>
    </source>
</evidence>
<dbReference type="Gene3D" id="1.20.1250.20">
    <property type="entry name" value="MFS general substrate transporter like domains"/>
    <property type="match status" value="1"/>
</dbReference>
<feature type="transmembrane region" description="Helical" evidence="7">
    <location>
        <begin position="101"/>
        <end position="119"/>
    </location>
</feature>
<dbReference type="InterPro" id="IPR036259">
    <property type="entry name" value="MFS_trans_sf"/>
</dbReference>
<feature type="transmembrane region" description="Helical" evidence="7">
    <location>
        <begin position="362"/>
        <end position="381"/>
    </location>
</feature>
<dbReference type="Proteomes" id="UP000191500">
    <property type="component" value="Unassembled WGS sequence"/>
</dbReference>
<protein>
    <recommendedName>
        <fullName evidence="8">Major facilitator superfamily (MFS) profile domain-containing protein</fullName>
    </recommendedName>
</protein>
<feature type="transmembrane region" description="Helical" evidence="7">
    <location>
        <begin position="393"/>
        <end position="413"/>
    </location>
</feature>
<comment type="subcellular location">
    <subcellularLocation>
        <location evidence="1">Membrane</location>
        <topology evidence="1">Multi-pass membrane protein</topology>
    </subcellularLocation>
</comment>
<evidence type="ECO:0000256" key="1">
    <source>
        <dbReference type="ARBA" id="ARBA00004141"/>
    </source>
</evidence>
<dbReference type="PANTHER" id="PTHR23501">
    <property type="entry name" value="MAJOR FACILITATOR SUPERFAMILY"/>
    <property type="match status" value="1"/>
</dbReference>
<dbReference type="InterPro" id="IPR020846">
    <property type="entry name" value="MFS_dom"/>
</dbReference>
<evidence type="ECO:0000256" key="3">
    <source>
        <dbReference type="ARBA" id="ARBA00022692"/>
    </source>
</evidence>
<dbReference type="Pfam" id="PF07690">
    <property type="entry name" value="MFS_1"/>
    <property type="match status" value="1"/>
</dbReference>
<feature type="transmembrane region" description="Helical" evidence="7">
    <location>
        <begin position="262"/>
        <end position="282"/>
    </location>
</feature>
<dbReference type="PROSITE" id="PS50850">
    <property type="entry name" value="MFS"/>
    <property type="match status" value="1"/>
</dbReference>
<dbReference type="SUPFAM" id="SSF103473">
    <property type="entry name" value="MFS general substrate transporter"/>
    <property type="match status" value="1"/>
</dbReference>
<evidence type="ECO:0000313" key="10">
    <source>
        <dbReference type="Proteomes" id="UP000191500"/>
    </source>
</evidence>
<feature type="transmembrane region" description="Helical" evidence="7">
    <location>
        <begin position="32"/>
        <end position="60"/>
    </location>
</feature>
<dbReference type="GO" id="GO:0022857">
    <property type="term" value="F:transmembrane transporter activity"/>
    <property type="evidence" value="ECO:0007669"/>
    <property type="project" value="InterPro"/>
</dbReference>
<dbReference type="GO" id="GO:0005886">
    <property type="term" value="C:plasma membrane"/>
    <property type="evidence" value="ECO:0007669"/>
    <property type="project" value="TreeGrafter"/>
</dbReference>
<feature type="transmembrane region" description="Helical" evidence="7">
    <location>
        <begin position="501"/>
        <end position="519"/>
    </location>
</feature>
<sequence length="540" mass="57993">MEKISSDPPQQGLLNNAPDEGESTSPPPVSGWKVACLTIALCLGIFCMSLDVTIITTAIPRITDQFDSLDDVGWYGSSFLLTTCATTLAFGKLYTFYSTKWVYLCALFLFEVGSVVCGATPTSVGLIVGRCIAGVGAGGIFSGSLLMIAQTVPLHRRPIFTALLGTMYGIASVAGPPLGGALTDRVSWRWCFYINLPIGAVTTIFVLFFFHAPASVKKRPGFRKMLGELDPLGTFFFLPAIICLLLALQWGGTQYAWNNPRIIALFVVAGVLIIAFVAVQIWQNEKATLPPRIVCNRNIWSAAWYAFTLNAAYFVFSYYLPIWFQSIKGATATKSGIMNLPSIISVVVVSVLSGTLVTVFGYYNPIMILASVSLSVAAGLLTTLKVDSGAGEWIGYQILMGIGVGLGMQQPFILVQNVLADEDVPTGTAVATFAQTLGGAIFISVGQNVFQNQLKKAIHTEDPLVDIAKVLAAGTTTLRQKLPVEQLPAVLRSYNTAITQAFYVSVALAVLSIFGTIALEWKSVKKPRDTTTAPNVDEAS</sequence>
<keyword evidence="5 7" id="KW-0472">Membrane</keyword>
<feature type="domain" description="Major facilitator superfamily (MFS) profile" evidence="8">
    <location>
        <begin position="37"/>
        <end position="524"/>
    </location>
</feature>
<evidence type="ECO:0000256" key="7">
    <source>
        <dbReference type="SAM" id="Phobius"/>
    </source>
</evidence>
<feature type="transmembrane region" description="Helical" evidence="7">
    <location>
        <begin position="190"/>
        <end position="212"/>
    </location>
</feature>
<keyword evidence="3 7" id="KW-0812">Transmembrane</keyword>
<feature type="transmembrane region" description="Helical" evidence="7">
    <location>
        <begin position="158"/>
        <end position="178"/>
    </location>
</feature>